<keyword evidence="1" id="KW-1133">Transmembrane helix</keyword>
<name>A0AAX3J4Q2_9GAMM</name>
<evidence type="ECO:0000313" key="2">
    <source>
        <dbReference type="EMBL" id="VXB74082.1"/>
    </source>
</evidence>
<organism evidence="2 3">
    <name type="scientific">Pantoea brenneri</name>
    <dbReference type="NCBI Taxonomy" id="472694"/>
    <lineage>
        <taxon>Bacteria</taxon>
        <taxon>Pseudomonadati</taxon>
        <taxon>Pseudomonadota</taxon>
        <taxon>Gammaproteobacteria</taxon>
        <taxon>Enterobacterales</taxon>
        <taxon>Erwiniaceae</taxon>
        <taxon>Pantoea</taxon>
    </lineage>
</organism>
<keyword evidence="1" id="KW-0472">Membrane</keyword>
<feature type="transmembrane region" description="Helical" evidence="1">
    <location>
        <begin position="34"/>
        <end position="52"/>
    </location>
</feature>
<dbReference type="EMBL" id="CABWMH010000009">
    <property type="protein sequence ID" value="VXB74082.1"/>
    <property type="molecule type" value="Genomic_DNA"/>
</dbReference>
<gene>
    <name evidence="2" type="ORF">PANT111_170163</name>
</gene>
<evidence type="ECO:0000313" key="3">
    <source>
        <dbReference type="Proteomes" id="UP000433737"/>
    </source>
</evidence>
<feature type="transmembrane region" description="Helical" evidence="1">
    <location>
        <begin position="6"/>
        <end position="22"/>
    </location>
</feature>
<keyword evidence="1" id="KW-0812">Transmembrane</keyword>
<reference evidence="2 3" key="1">
    <citation type="submission" date="2019-10" db="EMBL/GenBank/DDBJ databases">
        <authorList>
            <person name="Karimi E."/>
        </authorList>
    </citation>
    <scope>NUCLEOTIDE SEQUENCE [LARGE SCALE GENOMIC DNA]</scope>
    <source>
        <strain evidence="2">Pantoea sp. 111</strain>
    </source>
</reference>
<accession>A0AAX3J4Q2</accession>
<dbReference type="Proteomes" id="UP000433737">
    <property type="component" value="Unassembled WGS sequence"/>
</dbReference>
<comment type="caution">
    <text evidence="2">The sequence shown here is derived from an EMBL/GenBank/DDBJ whole genome shotgun (WGS) entry which is preliminary data.</text>
</comment>
<dbReference type="RefSeq" id="WP_159223502.1">
    <property type="nucleotide sequence ID" value="NZ_DALYNK010000015.1"/>
</dbReference>
<protein>
    <submittedName>
        <fullName evidence="2">Uncharacterized protein</fullName>
    </submittedName>
</protein>
<sequence>MSFYLYNVVGFFIFLFIALFAWGKFKSEDKNKKLMVLFWGVLTVWPGYLAYYCAKSVWQGDLYVDETKVFIKHELTDDRDPIISLGAIRVAHESFGYELKNIAVENIWSGKTNFKGNSLPYNAYKVDTKWKNRSEGENKELCFLFAYANDVENGYRRLIRVEDDCKDKDNWLSIVKKDAE</sequence>
<proteinExistence type="predicted"/>
<dbReference type="AlphaFoldDB" id="A0AAX3J4Q2"/>
<evidence type="ECO:0000256" key="1">
    <source>
        <dbReference type="SAM" id="Phobius"/>
    </source>
</evidence>